<evidence type="ECO:0000256" key="2">
    <source>
        <dbReference type="ARBA" id="ARBA00022692"/>
    </source>
</evidence>
<dbReference type="EMBL" id="JBDFQZ010000013">
    <property type="protein sequence ID" value="KAK9670485.1"/>
    <property type="molecule type" value="Genomic_DNA"/>
</dbReference>
<dbReference type="AlphaFoldDB" id="A0AAW1H2U9"/>
<keyword evidence="3" id="KW-0029">Amino-acid transport</keyword>
<keyword evidence="2 6" id="KW-0812">Transmembrane</keyword>
<gene>
    <name evidence="8" type="ORF">RND81_13G204900</name>
</gene>
<evidence type="ECO:0000256" key="5">
    <source>
        <dbReference type="ARBA" id="ARBA00023136"/>
    </source>
</evidence>
<comment type="subcellular location">
    <subcellularLocation>
        <location evidence="1">Membrane</location>
        <topology evidence="1">Multi-pass membrane protein</topology>
    </subcellularLocation>
</comment>
<dbReference type="InterPro" id="IPR013057">
    <property type="entry name" value="AA_transpt_TM"/>
</dbReference>
<name>A0AAW1H2U9_SAPOF</name>
<dbReference type="PANTHER" id="PTHR22950:SF674">
    <property type="entry name" value="AMINO ACID TRANSPORTER AVT3A"/>
    <property type="match status" value="1"/>
</dbReference>
<reference evidence="8" key="1">
    <citation type="submission" date="2024-03" db="EMBL/GenBank/DDBJ databases">
        <title>WGS assembly of Saponaria officinalis var. Norfolk2.</title>
        <authorList>
            <person name="Jenkins J."/>
            <person name="Shu S."/>
            <person name="Grimwood J."/>
            <person name="Barry K."/>
            <person name="Goodstein D."/>
            <person name="Schmutz J."/>
            <person name="Leebens-Mack J."/>
            <person name="Osbourn A."/>
        </authorList>
    </citation>
    <scope>NUCLEOTIDE SEQUENCE [LARGE SCALE GENOMIC DNA]</scope>
    <source>
        <strain evidence="8">JIC</strain>
    </source>
</reference>
<feature type="transmembrane region" description="Helical" evidence="6">
    <location>
        <begin position="337"/>
        <end position="356"/>
    </location>
</feature>
<feature type="transmembrane region" description="Helical" evidence="6">
    <location>
        <begin position="396"/>
        <end position="418"/>
    </location>
</feature>
<feature type="transmembrane region" description="Helical" evidence="6">
    <location>
        <begin position="41"/>
        <end position="60"/>
    </location>
</feature>
<evidence type="ECO:0000256" key="6">
    <source>
        <dbReference type="SAM" id="Phobius"/>
    </source>
</evidence>
<feature type="transmembrane region" description="Helical" evidence="6">
    <location>
        <begin position="304"/>
        <end position="325"/>
    </location>
</feature>
<dbReference type="PANTHER" id="PTHR22950">
    <property type="entry name" value="AMINO ACID TRANSPORTER"/>
    <property type="match status" value="1"/>
</dbReference>
<evidence type="ECO:0000259" key="7">
    <source>
        <dbReference type="Pfam" id="PF01490"/>
    </source>
</evidence>
<organism evidence="8 9">
    <name type="scientific">Saponaria officinalis</name>
    <name type="common">Common soapwort</name>
    <name type="synonym">Lychnis saponaria</name>
    <dbReference type="NCBI Taxonomy" id="3572"/>
    <lineage>
        <taxon>Eukaryota</taxon>
        <taxon>Viridiplantae</taxon>
        <taxon>Streptophyta</taxon>
        <taxon>Embryophyta</taxon>
        <taxon>Tracheophyta</taxon>
        <taxon>Spermatophyta</taxon>
        <taxon>Magnoliopsida</taxon>
        <taxon>eudicotyledons</taxon>
        <taxon>Gunneridae</taxon>
        <taxon>Pentapetalae</taxon>
        <taxon>Caryophyllales</taxon>
        <taxon>Caryophyllaceae</taxon>
        <taxon>Caryophylleae</taxon>
        <taxon>Saponaria</taxon>
    </lineage>
</organism>
<feature type="transmembrane region" description="Helical" evidence="6">
    <location>
        <begin position="123"/>
        <end position="145"/>
    </location>
</feature>
<feature type="transmembrane region" description="Helical" evidence="6">
    <location>
        <begin position="66"/>
        <end position="87"/>
    </location>
</feature>
<comment type="caution">
    <text evidence="8">The sequence shown here is derived from an EMBL/GenBank/DDBJ whole genome shotgun (WGS) entry which is preliminary data.</text>
</comment>
<keyword evidence="9" id="KW-1185">Reference proteome</keyword>
<feature type="transmembrane region" description="Helical" evidence="6">
    <location>
        <begin position="227"/>
        <end position="249"/>
    </location>
</feature>
<keyword evidence="4 6" id="KW-1133">Transmembrane helix</keyword>
<protein>
    <recommendedName>
        <fullName evidence="7">Amino acid transporter transmembrane domain-containing protein</fullName>
    </recommendedName>
</protein>
<accession>A0AAW1H2U9</accession>
<dbReference type="GO" id="GO:0005774">
    <property type="term" value="C:vacuolar membrane"/>
    <property type="evidence" value="ECO:0007669"/>
    <property type="project" value="TreeGrafter"/>
</dbReference>
<evidence type="ECO:0000256" key="3">
    <source>
        <dbReference type="ARBA" id="ARBA00022970"/>
    </source>
</evidence>
<feature type="domain" description="Amino acid transporter transmembrane" evidence="7">
    <location>
        <begin position="34"/>
        <end position="417"/>
    </location>
</feature>
<feature type="transmembrane region" description="Helical" evidence="6">
    <location>
        <begin position="261"/>
        <end position="284"/>
    </location>
</feature>
<evidence type="ECO:0000256" key="4">
    <source>
        <dbReference type="ARBA" id="ARBA00022989"/>
    </source>
</evidence>
<dbReference type="GO" id="GO:0015175">
    <property type="term" value="F:neutral L-amino acid transmembrane transporter activity"/>
    <property type="evidence" value="ECO:0007669"/>
    <property type="project" value="TreeGrafter"/>
</dbReference>
<evidence type="ECO:0000313" key="8">
    <source>
        <dbReference type="EMBL" id="KAK9670485.1"/>
    </source>
</evidence>
<sequence>MIMGFVNNENEAETSTNSINFATENTPLIANPKKSSQFKTLANIFIAIVGSGVLGLPYTFKKSGYILGIITLSCVALLTYYCMLLLVSTRRKLESLNGYSKINSFGDLGFCVCGSFGRFSVDLMIILSQAGFCVSYMIFVSNTIAHVFIPKIENQSFLGFTPKKWFLWGCLPFQLGLNSIPTLTHLAPLSIFADFVQIGAMCVVMAKDVLIITYNRPTVQPFGGFNVLFYCVGVCTYAFEGIGMVLPLETEAKDKKNFGKTLGVSMGMISILYASFGALGYFAFGDDTKDIITTNIGNGIVSTLVQLGLCINLFFTFPLMMNPVYEVLERRWSQGSYSLLSRWLMVLGVTLVALLVPNFADFLSLVGSSVCIALGFVFPSLFHLIVFKDEVGFGRLVLDGAIVVISIVLGVSGTYSSLMEIFAPKT</sequence>
<proteinExistence type="predicted"/>
<feature type="transmembrane region" description="Helical" evidence="6">
    <location>
        <begin position="362"/>
        <end position="384"/>
    </location>
</feature>
<evidence type="ECO:0000313" key="9">
    <source>
        <dbReference type="Proteomes" id="UP001443914"/>
    </source>
</evidence>
<dbReference type="Pfam" id="PF01490">
    <property type="entry name" value="Aa_trans"/>
    <property type="match status" value="1"/>
</dbReference>
<keyword evidence="3" id="KW-0813">Transport</keyword>
<dbReference type="Proteomes" id="UP001443914">
    <property type="component" value="Unassembled WGS sequence"/>
</dbReference>
<evidence type="ECO:0000256" key="1">
    <source>
        <dbReference type="ARBA" id="ARBA00004141"/>
    </source>
</evidence>
<keyword evidence="5 6" id="KW-0472">Membrane</keyword>
<dbReference type="GO" id="GO:0015179">
    <property type="term" value="F:L-amino acid transmembrane transporter activity"/>
    <property type="evidence" value="ECO:0007669"/>
    <property type="project" value="TreeGrafter"/>
</dbReference>